<accession>A0A2S7T7Q7</accession>
<dbReference type="GO" id="GO:0020037">
    <property type="term" value="F:heme binding"/>
    <property type="evidence" value="ECO:0007669"/>
    <property type="project" value="InterPro"/>
</dbReference>
<evidence type="ECO:0000313" key="6">
    <source>
        <dbReference type="EMBL" id="PQJ15963.1"/>
    </source>
</evidence>
<keyword evidence="7" id="KW-1185">Reference proteome</keyword>
<gene>
    <name evidence="6" type="ORF">BST99_09700</name>
</gene>
<name>A0A2S7T7Q7_9FLAO</name>
<feature type="domain" description="Cytochrome c" evidence="5">
    <location>
        <begin position="164"/>
        <end position="247"/>
    </location>
</feature>
<evidence type="ECO:0000256" key="3">
    <source>
        <dbReference type="ARBA" id="ARBA00023004"/>
    </source>
</evidence>
<dbReference type="SUPFAM" id="SSF46626">
    <property type="entry name" value="Cytochrome c"/>
    <property type="match status" value="1"/>
</dbReference>
<protein>
    <recommendedName>
        <fullName evidence="5">Cytochrome c domain-containing protein</fullName>
    </recommendedName>
</protein>
<dbReference type="GO" id="GO:0009055">
    <property type="term" value="F:electron transfer activity"/>
    <property type="evidence" value="ECO:0007669"/>
    <property type="project" value="InterPro"/>
</dbReference>
<dbReference type="Gene3D" id="1.10.760.10">
    <property type="entry name" value="Cytochrome c-like domain"/>
    <property type="match status" value="1"/>
</dbReference>
<dbReference type="Proteomes" id="UP000239366">
    <property type="component" value="Unassembled WGS sequence"/>
</dbReference>
<reference evidence="7" key="1">
    <citation type="submission" date="2016-11" db="EMBL/GenBank/DDBJ databases">
        <title>Trade-off between light-utilization and light-protection in marine flavobacteria.</title>
        <authorList>
            <person name="Kumagai Y."/>
            <person name="Yoshizawa S."/>
            <person name="Kogure K."/>
        </authorList>
    </citation>
    <scope>NUCLEOTIDE SEQUENCE [LARGE SCALE GENOMIC DNA]</scope>
    <source>
        <strain evidence="7">SG-18</strain>
    </source>
</reference>
<dbReference type="GO" id="GO:0046872">
    <property type="term" value="F:metal ion binding"/>
    <property type="evidence" value="ECO:0007669"/>
    <property type="project" value="UniProtKB-KW"/>
</dbReference>
<organism evidence="6 7">
    <name type="scientific">Aureicoccus marinus</name>
    <dbReference type="NCBI Taxonomy" id="754435"/>
    <lineage>
        <taxon>Bacteria</taxon>
        <taxon>Pseudomonadati</taxon>
        <taxon>Bacteroidota</taxon>
        <taxon>Flavobacteriia</taxon>
        <taxon>Flavobacteriales</taxon>
        <taxon>Flavobacteriaceae</taxon>
        <taxon>Aureicoccus</taxon>
    </lineage>
</organism>
<dbReference type="InterPro" id="IPR036909">
    <property type="entry name" value="Cyt_c-like_dom_sf"/>
</dbReference>
<dbReference type="PROSITE" id="PS51007">
    <property type="entry name" value="CYTC"/>
    <property type="match status" value="1"/>
</dbReference>
<keyword evidence="3 4" id="KW-0408">Iron</keyword>
<dbReference type="EMBL" id="MQVX01000001">
    <property type="protein sequence ID" value="PQJ15963.1"/>
    <property type="molecule type" value="Genomic_DNA"/>
</dbReference>
<comment type="caution">
    <text evidence="6">The sequence shown here is derived from an EMBL/GenBank/DDBJ whole genome shotgun (WGS) entry which is preliminary data.</text>
</comment>
<evidence type="ECO:0000259" key="5">
    <source>
        <dbReference type="PROSITE" id="PS51007"/>
    </source>
</evidence>
<keyword evidence="2 4" id="KW-0479">Metal-binding</keyword>
<proteinExistence type="predicted"/>
<keyword evidence="1 4" id="KW-0349">Heme</keyword>
<dbReference type="InterPro" id="IPR009056">
    <property type="entry name" value="Cyt_c-like_dom"/>
</dbReference>
<dbReference type="AlphaFoldDB" id="A0A2S7T7Q7"/>
<sequence>MTYCLNHMKQIVLILLIVISLFSCNSNEKRSKDFGAFEMMLPPGYKKFKLQGIDSYVGGITNGKDSLIFDYGWYSGDLSSAATNQQLFAIDTINGKLAEITRPKIKGKGFTGLYIDKAYKDNKITFIGFNIEDEESILEAFKSIRFPDSDTTINSIKFDFSITAAPSSGRKLFHIHCAACHFKDRNMTGPAFSSIEESKFYSWILDTTAIIQPDSTRYSIKYHRETFGKTLNEIDVQRLMEYSNSDR</sequence>
<evidence type="ECO:0000256" key="4">
    <source>
        <dbReference type="PROSITE-ProRule" id="PRU00433"/>
    </source>
</evidence>
<evidence type="ECO:0000256" key="2">
    <source>
        <dbReference type="ARBA" id="ARBA00022723"/>
    </source>
</evidence>
<evidence type="ECO:0000256" key="1">
    <source>
        <dbReference type="ARBA" id="ARBA00022617"/>
    </source>
</evidence>
<evidence type="ECO:0000313" key="7">
    <source>
        <dbReference type="Proteomes" id="UP000239366"/>
    </source>
</evidence>